<dbReference type="InterPro" id="IPR022105">
    <property type="entry name" value="DUF3645"/>
</dbReference>
<dbReference type="OrthoDB" id="4866634at2759"/>
<dbReference type="Pfam" id="PF12340">
    <property type="entry name" value="DUF3638"/>
    <property type="match status" value="1"/>
</dbReference>
<keyword evidence="4" id="KW-0833">Ubl conjugation pathway</keyword>
<reference evidence="10" key="1">
    <citation type="submission" date="2020-06" db="EMBL/GenBank/DDBJ databases">
        <authorList>
            <consortium name="Plant Systems Biology data submission"/>
        </authorList>
    </citation>
    <scope>NUCLEOTIDE SEQUENCE</scope>
    <source>
        <strain evidence="10">D6</strain>
    </source>
</reference>
<evidence type="ECO:0000256" key="6">
    <source>
        <dbReference type="ARBA" id="ARBA00022807"/>
    </source>
</evidence>
<keyword evidence="5" id="KW-0378">Hydrolase</keyword>
<keyword evidence="6" id="KW-0788">Thiol protease</keyword>
<sequence>MRTKIFNFKDRPALKIQSDSDCAQLYDHFYSTVEDDVRSHFGSCKDELSSVVASLKHLKESVGVTWMAPYGCAIMVKNLDVLSTKISVVGLDKWEGMIHSSVSGREATAIPDVVRPCILEIGPVKNESCPAVMGIFLRLMQSAQSTATREKHHKTPSFVWARLLDAMVEAKALPKSTVNAIIESYQGGMTDVGRHTSCLERNTSFPLVASVYSSMLYLYELDEDHDSFRKMLCVYFLRHLRNIRGNVTTFDQRKIDRGIVVIREVERYIVKVKCKRFQERVIEELEEHHHALKALSPVLDPTMCTTPQDFSIEIIQDPSAAVKPPSLPKVSIRTTYTDYGTRMARAQAQAKTNLQWSDLMVTRFVGKTGTQDDLVALGRINKEFWCYAGDLLDPWKSHDVHDLKGKMETHMQATSLALQKSKGCVSLMTVELRSCQVLVIWITYCWAHRIAKERYPVFSGYSAIFDPDDLGYLVLQEADAIDALKNVKSFLTLHRLSAKVPFCNPSDTLDLALSMGNASNDWGARVRSIHDAEFCAAERRIEERWEKIQKTQAELGVLDSQLKKAESTLRSAEAALSTSRSRDYTTSIYGRIFYTSTYHQYECARNEAIRLVDDLKGKVRRLEARPPDVFFALPKTKQKALQWLFMLFMPSEFVDVLSLAHLAATQMWNRTPPTPALPTQILSNWFIAYKTTSDNPVSLDGKMVLGSTTRAFRSPVDGVAIRRYDRETGVRYPDSYILVPAWCTTDPFAPTRSHQDTARYFTESLPPKKSAAQSFLVMLPSRTRGNEGIATKNKKPDWLNYEEYQMFAAMRAYPRLQMRQLLIAMVDDLLPFGDDGVQVLVRQLLYHVGDNCWKQDLDSAFYGQIASELVRKADLLKESPNNIGKLLFFGFVGAFFGQYSDSCIECSRLYMSVSRKLGDAVDAQIFLAEKIIPKLYWKQAQLYGCALLSHCPRDNDKGTLLQLVELIVLFQYKSLFAAEDRHASQLQHALHYAMSGNIDAILKAVTANLDCLTRCLRLVIDDLPDRLTWTRICYPDVASTACFEAQAGHHYSVNVLNGIVLVDGVPPGFLPATIVANSLYQRTFGSRNFECIVVDVDHFRTSRLIDDCFLYEFVWQENHLDIIEYDTRDDVGSEPKSSALLSKCVVAISAAARQGQNWGPPQASTGNNPSTQLLRDGLVLVPREKFDIPVLLSKPYSHWYSRRYDAFVIRSPSYKERSILFVITNEALYCVPTEDMAASLDSIIRKLQIYDRLLFRKPKIIEVLSRVEFSKFILPWLDSSLKSIRYEMRRLGLHFLEKEGAVDSVNFCGFSLMQNQTLEGTLMGVTSYLVLSDVLGNEKVLIPAGLIANGGNVIGRSAWNYKGSFHAYDVHSRFRHLIAMDSLGWLQLACMCAASGCLIAEERSMKTGYEMAIGLARHSWTNHELSQAETAKLQEVSKFSNLSCTLRLMCSWIWNCSNRLGLLREEASADAAAGDVAPLGLEVDPLAVREYRESPHAPRLLPTEECFLLGTKQALEYPPTWNSLAENETHHFVAEKEALLAATCLAPQRSKSERAPFPLAIPDGDSGVEREFYEGLKSSWDDHCSVPRFEARRKPTMWRETLDDVRTARQSKEGMILETLRKHESKEFRVAVLSGCIRLAGPYDFLRLVLDANSVAEVNPVLSAETRAEMRTQIVEWMMLCVLEDKLYRIINSSSDNDILEELRAIRNWNPWDHLPWLVFEVEQRLQIRQYQYDVVKRLTDNPHTTIQLNMGLGKTSVLVPMLILEYVNSGECVVRINMLPSLVTVVEQIYKRSLTASAQHVRIMTFPFQRTFPLAEVHSKLLSEEITRCKVGRGCLLVTAQHRNSLLLKQHDSGMFVEGLREESLDVIDESDAILHQSFQLVYALGEQEPLPDGHARWSMAEAFLQILSESTCPYIASVRDDPSLVHSEGPGHGAFRGLRLLPAVKEHQQSLGRALCKELVKSPPHEFLWMKSVPVAELEPLIDIMSNDQCPAKDLIEADLHLLKHKADILAARGSIAFGLLFHCLKARHRVHYGTETSRGKLAVPFSASDTPKARSDYSHPDVQIIYTCLSYFHRGLTREQLREALICLQELGPTAQDTIYSSWINSIRGGSVNRNEMIKFDSIRKVDLYNSDQLELMYQALWKSMKVASFWMNNFVFPQETHIFPQRRVTSAWDLVTGSSEHNAMGFSGTEDNRKLLPLSVRQIEHDLPELRATNGAMIDRILKCTSHVVLLPDDRGDLWKSVLQKCVEMRVDALIDVGGLMAGIKNADAAVFLSGIIDQQQMRGVVYFSTTSDAWSVYSLQSKVHCPLQTSSLTAAECFAFYDESRCRGSDLKLAIKACALVTLEPGLTKDRFLQACARMRKLETGEQSLILAGTSETLGTLSTVEDVLRLTIKNSAKAIEKGIMELYDRGINHYKFPEPQEMDVSLVALYGDAVKKFQSMGSYLDATIESVDDFSEDVEILDKYCRNIGDKANVKASQLAEECERELEEEEEEEEEEEREVEVMSPCSEIDWDFSSAFSGRPLGTELFKVRDDVDLDINWSCKLLCTRNYLRTVTIGSSRKFYLRPVNAFLRFPDGRIVLISDYEAENLLPHWWQVQHSSPEVKLGHLALASRKIWLGGDEMMLRNNVFTMTSAKVFRGYVNFEEDEQKVLGKLFVKGKARSSIAMLLELRHRIRFLERSDLDEFALLAGDGVATGEDTFNQSMDAV</sequence>
<accession>A0A9N8ECT1</accession>
<evidence type="ECO:0000256" key="1">
    <source>
        <dbReference type="ARBA" id="ARBA00000707"/>
    </source>
</evidence>
<protein>
    <recommendedName>
        <fullName evidence="2">ubiquitinyl hydrolase 1</fullName>
        <ecNumber evidence="2">3.4.19.12</ecNumber>
    </recommendedName>
</protein>
<evidence type="ECO:0000313" key="11">
    <source>
        <dbReference type="Proteomes" id="UP001153069"/>
    </source>
</evidence>
<dbReference type="PANTHER" id="PTHR13367:SF33">
    <property type="entry name" value="P-LOOP CONTAINING NUCLEOSIDE TRIPHOSPHATE HYDROLASE PROTEIN"/>
    <property type="match status" value="1"/>
</dbReference>
<dbReference type="GO" id="GO:0004843">
    <property type="term" value="F:cysteine-type deubiquitinase activity"/>
    <property type="evidence" value="ECO:0007669"/>
    <property type="project" value="UniProtKB-EC"/>
</dbReference>
<keyword evidence="11" id="KW-1185">Reference proteome</keyword>
<name>A0A9N8ECT1_9STRA</name>
<evidence type="ECO:0000259" key="9">
    <source>
        <dbReference type="Pfam" id="PF12359"/>
    </source>
</evidence>
<evidence type="ECO:0000256" key="2">
    <source>
        <dbReference type="ARBA" id="ARBA00012759"/>
    </source>
</evidence>
<dbReference type="InterPro" id="IPR051346">
    <property type="entry name" value="OTU_Deubiquitinase"/>
</dbReference>
<feature type="coiled-coil region" evidence="7">
    <location>
        <begin position="2478"/>
        <end position="2509"/>
    </location>
</feature>
<evidence type="ECO:0000259" key="8">
    <source>
        <dbReference type="Pfam" id="PF12340"/>
    </source>
</evidence>
<evidence type="ECO:0000256" key="3">
    <source>
        <dbReference type="ARBA" id="ARBA00022670"/>
    </source>
</evidence>
<evidence type="ECO:0000256" key="4">
    <source>
        <dbReference type="ARBA" id="ARBA00022786"/>
    </source>
</evidence>
<dbReference type="Pfam" id="PF12359">
    <property type="entry name" value="DUF3645"/>
    <property type="match status" value="1"/>
</dbReference>
<dbReference type="EMBL" id="CAICTM010000984">
    <property type="protein sequence ID" value="CAB9519066.1"/>
    <property type="molecule type" value="Genomic_DNA"/>
</dbReference>
<keyword evidence="3" id="KW-0645">Protease</keyword>
<evidence type="ECO:0000313" key="10">
    <source>
        <dbReference type="EMBL" id="CAB9519066.1"/>
    </source>
</evidence>
<feature type="domain" description="DUF3645" evidence="9">
    <location>
        <begin position="2039"/>
        <end position="2070"/>
    </location>
</feature>
<comment type="caution">
    <text evidence="10">The sequence shown here is derived from an EMBL/GenBank/DDBJ whole genome shotgun (WGS) entry which is preliminary data.</text>
</comment>
<dbReference type="Proteomes" id="UP001153069">
    <property type="component" value="Unassembled WGS sequence"/>
</dbReference>
<evidence type="ECO:0000256" key="7">
    <source>
        <dbReference type="SAM" id="Coils"/>
    </source>
</evidence>
<keyword evidence="7" id="KW-0175">Coiled coil</keyword>
<comment type="catalytic activity">
    <reaction evidence="1">
        <text>Thiol-dependent hydrolysis of ester, thioester, amide, peptide and isopeptide bonds formed by the C-terminal Gly of ubiquitin (a 76-residue protein attached to proteins as an intracellular targeting signal).</text>
        <dbReference type="EC" id="3.4.19.12"/>
    </reaction>
</comment>
<dbReference type="InterPro" id="IPR022099">
    <property type="entry name" value="DUF3638"/>
</dbReference>
<proteinExistence type="predicted"/>
<evidence type="ECO:0000256" key="5">
    <source>
        <dbReference type="ARBA" id="ARBA00022801"/>
    </source>
</evidence>
<feature type="coiled-coil region" evidence="7">
    <location>
        <begin position="548"/>
        <end position="625"/>
    </location>
</feature>
<organism evidence="10 11">
    <name type="scientific">Seminavis robusta</name>
    <dbReference type="NCBI Taxonomy" id="568900"/>
    <lineage>
        <taxon>Eukaryota</taxon>
        <taxon>Sar</taxon>
        <taxon>Stramenopiles</taxon>
        <taxon>Ochrophyta</taxon>
        <taxon>Bacillariophyta</taxon>
        <taxon>Bacillariophyceae</taxon>
        <taxon>Bacillariophycidae</taxon>
        <taxon>Naviculales</taxon>
        <taxon>Naviculaceae</taxon>
        <taxon>Seminavis</taxon>
    </lineage>
</organism>
<dbReference type="EC" id="3.4.19.12" evidence="2"/>
<gene>
    <name evidence="10" type="ORF">SEMRO_986_G228070.1</name>
</gene>
<feature type="domain" description="DUF3638" evidence="8">
    <location>
        <begin position="1707"/>
        <end position="1911"/>
    </location>
</feature>
<dbReference type="GO" id="GO:0006508">
    <property type="term" value="P:proteolysis"/>
    <property type="evidence" value="ECO:0007669"/>
    <property type="project" value="UniProtKB-KW"/>
</dbReference>
<dbReference type="PANTHER" id="PTHR13367">
    <property type="entry name" value="UBIQUITIN THIOESTERASE"/>
    <property type="match status" value="1"/>
</dbReference>